<sequence>MTQSNTGFTEKDWKLFRNKIAGWQEAYMNRLNGEYLELLTQEGASFDKFWELEKRINRDKKKVGVIINLRRSTMIMDIRSLLKDEVIDMNDLNEFSEILRNTIKGAG</sequence>
<evidence type="ECO:0000313" key="1">
    <source>
        <dbReference type="EMBL" id="RVU92942.1"/>
    </source>
</evidence>
<organism evidence="1 2">
    <name type="scientific">Enterococcus avium</name>
    <name type="common">Streptococcus avium</name>
    <dbReference type="NCBI Taxonomy" id="33945"/>
    <lineage>
        <taxon>Bacteria</taxon>
        <taxon>Bacillati</taxon>
        <taxon>Bacillota</taxon>
        <taxon>Bacilli</taxon>
        <taxon>Lactobacillales</taxon>
        <taxon>Enterococcaceae</taxon>
        <taxon>Enterococcus</taxon>
    </lineage>
</organism>
<comment type="caution">
    <text evidence="1">The sequence shown here is derived from an EMBL/GenBank/DDBJ whole genome shotgun (WGS) entry which is preliminary data.</text>
</comment>
<evidence type="ECO:0000313" key="2">
    <source>
        <dbReference type="Proteomes" id="UP000288388"/>
    </source>
</evidence>
<reference evidence="1 2" key="1">
    <citation type="submission" date="2018-12" db="EMBL/GenBank/DDBJ databases">
        <title>A novel vanA-carrying plasmid in a clinical isolate of Enterococcus avium.</title>
        <authorList>
            <person name="Bernasconi O.J."/>
            <person name="Luzzaro F."/>
            <person name="Endimiani A."/>
        </authorList>
    </citation>
    <scope>NUCLEOTIDE SEQUENCE [LARGE SCALE GENOMIC DNA]</scope>
    <source>
        <strain evidence="1 2">LC0559/18</strain>
    </source>
</reference>
<dbReference type="RefSeq" id="WP_102872852.1">
    <property type="nucleotide sequence ID" value="NZ_JARPXB010000010.1"/>
</dbReference>
<accession>A0A2N8PRU3</accession>
<dbReference type="EMBL" id="RYZS01000002">
    <property type="protein sequence ID" value="RVU92942.1"/>
    <property type="molecule type" value="Genomic_DNA"/>
</dbReference>
<dbReference type="AlphaFoldDB" id="A0A2N8PRU3"/>
<protein>
    <submittedName>
        <fullName evidence="1">Multidrug transporter</fullName>
    </submittedName>
</protein>
<dbReference type="Proteomes" id="UP000288388">
    <property type="component" value="Unassembled WGS sequence"/>
</dbReference>
<proteinExistence type="predicted"/>
<name>A0A2N8PRU3_ENTAV</name>
<gene>
    <name evidence="1" type="ORF">EK398_20965</name>
</gene>